<dbReference type="NCBIfam" id="TIGR00765">
    <property type="entry name" value="yihY_not_rbn"/>
    <property type="match status" value="1"/>
</dbReference>
<feature type="transmembrane region" description="Helical" evidence="6">
    <location>
        <begin position="211"/>
        <end position="233"/>
    </location>
</feature>
<dbReference type="Proteomes" id="UP001315967">
    <property type="component" value="Chromosome"/>
</dbReference>
<dbReference type="PANTHER" id="PTHR30213:SF0">
    <property type="entry name" value="UPF0761 MEMBRANE PROTEIN YIHY"/>
    <property type="match status" value="1"/>
</dbReference>
<feature type="transmembrane region" description="Helical" evidence="6">
    <location>
        <begin position="32"/>
        <end position="56"/>
    </location>
</feature>
<dbReference type="RefSeq" id="WP_313793565.1">
    <property type="nucleotide sequence ID" value="NZ_CP102453.1"/>
</dbReference>
<feature type="transmembrane region" description="Helical" evidence="6">
    <location>
        <begin position="132"/>
        <end position="159"/>
    </location>
</feature>
<evidence type="ECO:0000313" key="7">
    <source>
        <dbReference type="EMBL" id="UUX34063.1"/>
    </source>
</evidence>
<sequence>MELEQPSITSRLLKTFKVNNQQLKFGSYAAELSFYIIWAIIPIMLALANVIAILPISEAEIMQVLSRALPDEVGSVLIPLLESYLTGTSTGVFSLGLIISLWPASNVFNTLQRVLNTVYKVEKSPNFILKRAFAYVFTLAIVFVVAVFSLVMIFGEYIINFLSETFNVRFLAIDFLLEQGWLIGLISFFIILVIIYYFIPNVNWPIKYSIPGALVAMVGFLLVSQLFTLYLAFSSNSTSNSTIGVLIIVVIWLYFNSMVIAIGAYVNVFYHDFKEKSYWKLVEETTHYNSFASYSDNFRQHSSLMPGLKYRIGFESVSPDLSHSLNEKERSE</sequence>
<gene>
    <name evidence="7" type="ORF">NRE15_14460</name>
</gene>
<keyword evidence="4 6" id="KW-1133">Transmembrane helix</keyword>
<keyword evidence="5 6" id="KW-0472">Membrane</keyword>
<evidence type="ECO:0000256" key="4">
    <source>
        <dbReference type="ARBA" id="ARBA00022989"/>
    </source>
</evidence>
<evidence type="ECO:0000256" key="2">
    <source>
        <dbReference type="ARBA" id="ARBA00022475"/>
    </source>
</evidence>
<reference evidence="7 8" key="1">
    <citation type="submission" date="2022-08" db="EMBL/GenBank/DDBJ databases">
        <title>Aerococcaceae sp. nov isolated from spoiled eye mask.</title>
        <authorList>
            <person name="Zhou G."/>
            <person name="Xie X.-B."/>
            <person name="Shi Q.-S."/>
            <person name="Wang Y.-S."/>
            <person name="Wen X."/>
            <person name="Peng H."/>
            <person name="Yang X.-J."/>
            <person name="Tao H.-B."/>
            <person name="Huang X.-M."/>
        </authorList>
    </citation>
    <scope>NUCLEOTIDE SEQUENCE [LARGE SCALE GENOMIC DNA]</scope>
    <source>
        <strain evidence="8">DM20194951</strain>
    </source>
</reference>
<evidence type="ECO:0000313" key="8">
    <source>
        <dbReference type="Proteomes" id="UP001315967"/>
    </source>
</evidence>
<feature type="transmembrane region" description="Helical" evidence="6">
    <location>
        <begin position="91"/>
        <end position="111"/>
    </location>
</feature>
<keyword evidence="2" id="KW-1003">Cell membrane</keyword>
<proteinExistence type="predicted"/>
<dbReference type="EMBL" id="CP102453">
    <property type="protein sequence ID" value="UUX34063.1"/>
    <property type="molecule type" value="Genomic_DNA"/>
</dbReference>
<feature type="transmembrane region" description="Helical" evidence="6">
    <location>
        <begin position="179"/>
        <end position="199"/>
    </location>
</feature>
<protein>
    <submittedName>
        <fullName evidence="7">YihY/virulence factor BrkB family protein</fullName>
    </submittedName>
</protein>
<evidence type="ECO:0000256" key="1">
    <source>
        <dbReference type="ARBA" id="ARBA00004651"/>
    </source>
</evidence>
<evidence type="ECO:0000256" key="6">
    <source>
        <dbReference type="SAM" id="Phobius"/>
    </source>
</evidence>
<evidence type="ECO:0000256" key="5">
    <source>
        <dbReference type="ARBA" id="ARBA00023136"/>
    </source>
</evidence>
<evidence type="ECO:0000256" key="3">
    <source>
        <dbReference type="ARBA" id="ARBA00022692"/>
    </source>
</evidence>
<name>A0ABY5P6N0_9LACT</name>
<keyword evidence="3 6" id="KW-0812">Transmembrane</keyword>
<dbReference type="InterPro" id="IPR017039">
    <property type="entry name" value="Virul_fac_BrkB"/>
</dbReference>
<dbReference type="PANTHER" id="PTHR30213">
    <property type="entry name" value="INNER MEMBRANE PROTEIN YHJD"/>
    <property type="match status" value="1"/>
</dbReference>
<keyword evidence="8" id="KW-1185">Reference proteome</keyword>
<comment type="subcellular location">
    <subcellularLocation>
        <location evidence="1">Cell membrane</location>
        <topology evidence="1">Multi-pass membrane protein</topology>
    </subcellularLocation>
</comment>
<feature type="transmembrane region" description="Helical" evidence="6">
    <location>
        <begin position="245"/>
        <end position="270"/>
    </location>
</feature>
<organism evidence="7 8">
    <name type="scientific">Fundicoccus culcitae</name>
    <dbReference type="NCBI Taxonomy" id="2969821"/>
    <lineage>
        <taxon>Bacteria</taxon>
        <taxon>Bacillati</taxon>
        <taxon>Bacillota</taxon>
        <taxon>Bacilli</taxon>
        <taxon>Lactobacillales</taxon>
        <taxon>Aerococcaceae</taxon>
        <taxon>Fundicoccus</taxon>
    </lineage>
</organism>
<accession>A0ABY5P6N0</accession>
<dbReference type="Pfam" id="PF03631">
    <property type="entry name" value="Virul_fac_BrkB"/>
    <property type="match status" value="1"/>
</dbReference>